<evidence type="ECO:0000313" key="2">
    <source>
        <dbReference type="Proteomes" id="UP001164539"/>
    </source>
</evidence>
<comment type="caution">
    <text evidence="1">The sequence shown here is derived from an EMBL/GenBank/DDBJ whole genome shotgun (WGS) entry which is preliminary data.</text>
</comment>
<keyword evidence="2" id="KW-1185">Reference proteome</keyword>
<accession>A0ACC1XZA8</accession>
<gene>
    <name evidence="1" type="ORF">OWV82_011320</name>
</gene>
<sequence length="412" mass="46598">MESISTFHFKRLNDYTFIIFFLPCFLCQDCPSPSPSIPLVPEVLTFLDQRLAVVYPIIQTFKNTITSDPFNITSTWIGSDICNYIGFYCDHPPDNDTAIALASIDFNGFELSAPTLDGFIDQLPDLALFHANSNKFSGTISPKLAELPYLYELDVSNNRFSGTFPVAILGMKDLSFLDIRYNFFSGRVPHQVFMQRLDVLFLNNNNFVQKLPENLGSTPAIYLTFANNKFTGSIPRSIGDLSSTLTEVLFLNNLLTGCLPYELGFLREARVFDASNNLLTGPLPCSLGCLEKIEQINLAGNLLYGQVPEVLCALGNLVNLTLSNNFFTRVGPLCRKLIKSGVLDVRRNCIHYLPKQRSVHECLMFFLHPRFCPRPLSYNMIPCSVTPWRHNPRTSWKRNSSAYDALMRHRLL</sequence>
<evidence type="ECO:0000313" key="1">
    <source>
        <dbReference type="EMBL" id="KAJ4716277.1"/>
    </source>
</evidence>
<dbReference type="EMBL" id="CM051399">
    <property type="protein sequence ID" value="KAJ4716277.1"/>
    <property type="molecule type" value="Genomic_DNA"/>
</dbReference>
<organism evidence="1 2">
    <name type="scientific">Melia azedarach</name>
    <name type="common">Chinaberry tree</name>
    <dbReference type="NCBI Taxonomy" id="155640"/>
    <lineage>
        <taxon>Eukaryota</taxon>
        <taxon>Viridiplantae</taxon>
        <taxon>Streptophyta</taxon>
        <taxon>Embryophyta</taxon>
        <taxon>Tracheophyta</taxon>
        <taxon>Spermatophyta</taxon>
        <taxon>Magnoliopsida</taxon>
        <taxon>eudicotyledons</taxon>
        <taxon>Gunneridae</taxon>
        <taxon>Pentapetalae</taxon>
        <taxon>rosids</taxon>
        <taxon>malvids</taxon>
        <taxon>Sapindales</taxon>
        <taxon>Meliaceae</taxon>
        <taxon>Melia</taxon>
    </lineage>
</organism>
<name>A0ACC1XZA8_MELAZ</name>
<proteinExistence type="predicted"/>
<protein>
    <submittedName>
        <fullName evidence="1">Leucine-rich repeat receptor-like protein kinase family</fullName>
    </submittedName>
</protein>
<dbReference type="Proteomes" id="UP001164539">
    <property type="component" value="Chromosome 6"/>
</dbReference>
<reference evidence="1 2" key="1">
    <citation type="journal article" date="2023" name="Science">
        <title>Complex scaffold remodeling in plant triterpene biosynthesis.</title>
        <authorList>
            <person name="De La Pena R."/>
            <person name="Hodgson H."/>
            <person name="Liu J.C."/>
            <person name="Stephenson M.J."/>
            <person name="Martin A.C."/>
            <person name="Owen C."/>
            <person name="Harkess A."/>
            <person name="Leebens-Mack J."/>
            <person name="Jimenez L.E."/>
            <person name="Osbourn A."/>
            <person name="Sattely E.S."/>
        </authorList>
    </citation>
    <scope>NUCLEOTIDE SEQUENCE [LARGE SCALE GENOMIC DNA]</scope>
    <source>
        <strain evidence="2">cv. JPN11</strain>
        <tissue evidence="1">Leaf</tissue>
    </source>
</reference>